<evidence type="ECO:0000259" key="13">
    <source>
        <dbReference type="PROSITE" id="PS50097"/>
    </source>
</evidence>
<organism evidence="15 16">
    <name type="scientific">Eptatretus burgeri</name>
    <name type="common">Inshore hagfish</name>
    <dbReference type="NCBI Taxonomy" id="7764"/>
    <lineage>
        <taxon>Eukaryota</taxon>
        <taxon>Metazoa</taxon>
        <taxon>Chordata</taxon>
        <taxon>Craniata</taxon>
        <taxon>Vertebrata</taxon>
        <taxon>Cyclostomata</taxon>
        <taxon>Myxini</taxon>
        <taxon>Myxiniformes</taxon>
        <taxon>Myxinidae</taxon>
        <taxon>Eptatretinae</taxon>
        <taxon>Eptatretus</taxon>
    </lineage>
</organism>
<evidence type="ECO:0000256" key="6">
    <source>
        <dbReference type="ARBA" id="ARBA00023015"/>
    </source>
</evidence>
<reference evidence="15" key="2">
    <citation type="submission" date="2025-09" db="UniProtKB">
        <authorList>
            <consortium name="Ensembl"/>
        </authorList>
    </citation>
    <scope>IDENTIFICATION</scope>
</reference>
<evidence type="ECO:0000259" key="14">
    <source>
        <dbReference type="PROSITE" id="PS50157"/>
    </source>
</evidence>
<evidence type="ECO:0000256" key="8">
    <source>
        <dbReference type="ARBA" id="ARBA00023163"/>
    </source>
</evidence>
<feature type="transmembrane region" description="Helical" evidence="12">
    <location>
        <begin position="36"/>
        <end position="57"/>
    </location>
</feature>
<feature type="region of interest" description="Disordered" evidence="11">
    <location>
        <begin position="235"/>
        <end position="257"/>
    </location>
</feature>
<protein>
    <submittedName>
        <fullName evidence="15">Uncharacterized protein</fullName>
    </submittedName>
</protein>
<evidence type="ECO:0000256" key="10">
    <source>
        <dbReference type="PROSITE-ProRule" id="PRU00042"/>
    </source>
</evidence>
<keyword evidence="8" id="KW-0804">Transcription</keyword>
<keyword evidence="12" id="KW-1133">Transmembrane helix</keyword>
<reference evidence="15" key="1">
    <citation type="submission" date="2025-08" db="UniProtKB">
        <authorList>
            <consortium name="Ensembl"/>
        </authorList>
    </citation>
    <scope>IDENTIFICATION</scope>
</reference>
<dbReference type="Proteomes" id="UP000694388">
    <property type="component" value="Unplaced"/>
</dbReference>
<dbReference type="GO" id="GO:0000978">
    <property type="term" value="F:RNA polymerase II cis-regulatory region sequence-specific DNA binding"/>
    <property type="evidence" value="ECO:0007669"/>
    <property type="project" value="TreeGrafter"/>
</dbReference>
<dbReference type="Gene3D" id="3.30.710.10">
    <property type="entry name" value="Potassium Channel Kv1.1, Chain A"/>
    <property type="match status" value="1"/>
</dbReference>
<dbReference type="PANTHER" id="PTHR46105:SF5">
    <property type="entry name" value="ZINC FINGER AND BTB DOMAIN-CONTAINING PROTEIN 44 ISOFORM X1"/>
    <property type="match status" value="1"/>
</dbReference>
<dbReference type="PROSITE" id="PS50097">
    <property type="entry name" value="BTB"/>
    <property type="match status" value="1"/>
</dbReference>
<keyword evidence="3" id="KW-0677">Repeat</keyword>
<dbReference type="GeneTree" id="ENSGT00940000159296"/>
<dbReference type="AlphaFoldDB" id="A0A8C4PX62"/>
<proteinExistence type="predicted"/>
<evidence type="ECO:0000256" key="9">
    <source>
        <dbReference type="ARBA" id="ARBA00023242"/>
    </source>
</evidence>
<keyword evidence="16" id="KW-1185">Reference proteome</keyword>
<evidence type="ECO:0000256" key="12">
    <source>
        <dbReference type="SAM" id="Phobius"/>
    </source>
</evidence>
<evidence type="ECO:0000256" key="7">
    <source>
        <dbReference type="ARBA" id="ARBA00023125"/>
    </source>
</evidence>
<evidence type="ECO:0000256" key="2">
    <source>
        <dbReference type="ARBA" id="ARBA00022723"/>
    </source>
</evidence>
<comment type="subcellular location">
    <subcellularLocation>
        <location evidence="1">Nucleus</location>
    </subcellularLocation>
</comment>
<dbReference type="SMART" id="SM00355">
    <property type="entry name" value="ZnF_C2H2"/>
    <property type="match status" value="1"/>
</dbReference>
<dbReference type="SMART" id="SM00225">
    <property type="entry name" value="BTB"/>
    <property type="match status" value="1"/>
</dbReference>
<keyword evidence="4 10" id="KW-0863">Zinc-finger</keyword>
<feature type="region of interest" description="Disordered" evidence="11">
    <location>
        <begin position="376"/>
        <end position="395"/>
    </location>
</feature>
<evidence type="ECO:0000256" key="11">
    <source>
        <dbReference type="SAM" id="MobiDB-lite"/>
    </source>
</evidence>
<dbReference type="GO" id="GO:0005634">
    <property type="term" value="C:nucleus"/>
    <property type="evidence" value="ECO:0007669"/>
    <property type="project" value="UniProtKB-SubCell"/>
</dbReference>
<dbReference type="InterPro" id="IPR013087">
    <property type="entry name" value="Znf_C2H2_type"/>
</dbReference>
<dbReference type="Gene3D" id="3.30.160.60">
    <property type="entry name" value="Classic Zinc Finger"/>
    <property type="match status" value="1"/>
</dbReference>
<evidence type="ECO:0000256" key="4">
    <source>
        <dbReference type="ARBA" id="ARBA00022771"/>
    </source>
</evidence>
<sequence length="681" mass="75357">MNPTRTSNLRVSGIFNEAQNSTFNVRPSKQQRAGRCTLLCILNLLLLLLLDPILLLLPLMTRLLWSVIGSMVHDYMVMEDGRRRYTYRVGRHSAELLEKLNVQRRHGHLCDVVVKVGGERFPAHRAVLAACSRYFEATFSPGAMPLVGSELEMHTISAAVFRDILDFAYTSQLTVRLEVFPELMTAAKFLLMNSVTEICQEMIRQANIQIRVPKARDSFCLALGLIPDNEFRKDDAKAASNSNDSKHNPAESSLPVNSHKYTLTLPVPLLPTSITPPVLSSQVTGSDNTPFNIVVKTEKDIQSLCSRDPNDDLSKKQKINSDTLGKLHAPKGFSYQVQTNASLPLNLHLQPTFAAGNTVKASMVKVEPGTETLEVKDRPCGMSKSKTQGPEVAATTPSLLPVQPTKRGRGRPRKNPLPQLVVASPPAELQKVQERPIPASLLDLIPSKSNFECGYCGKEFRDGYHLRRHEMRHARFIKPTQPPRSTLIGLPTMVSPSGVAFPPFDFVTSAATNWSSGSKTKSMMDGGLLSTQVLPTRWRMDTSEGTLLQGGGTSAERIAKGCDLIQVNGEPSLDSVLQSDKTISLTKPQLDENSTVPDNFQGLDLSASTWQVSRLVPSSRSVLVIIDLFIMINNKDNATFMLHIFRAAERTEGRKLRGEGKRRGEKERNWWCRGRECGGAP</sequence>
<evidence type="ECO:0000313" key="15">
    <source>
        <dbReference type="Ensembl" id="ENSEBUP00000002186.1"/>
    </source>
</evidence>
<dbReference type="Pfam" id="PF00651">
    <property type="entry name" value="BTB"/>
    <property type="match status" value="1"/>
</dbReference>
<keyword evidence="6" id="KW-0805">Transcription regulation</keyword>
<evidence type="ECO:0000256" key="5">
    <source>
        <dbReference type="ARBA" id="ARBA00022833"/>
    </source>
</evidence>
<dbReference type="GO" id="GO:0008270">
    <property type="term" value="F:zinc ion binding"/>
    <property type="evidence" value="ECO:0007669"/>
    <property type="project" value="UniProtKB-KW"/>
</dbReference>
<feature type="domain" description="C2H2-type" evidence="14">
    <location>
        <begin position="451"/>
        <end position="474"/>
    </location>
</feature>
<keyword evidence="2" id="KW-0479">Metal-binding</keyword>
<keyword evidence="5" id="KW-0862">Zinc</keyword>
<feature type="domain" description="BTB" evidence="13">
    <location>
        <begin position="110"/>
        <end position="177"/>
    </location>
</feature>
<keyword evidence="7" id="KW-0238">DNA-binding</keyword>
<dbReference type="Ensembl" id="ENSEBUT00000002534.1">
    <property type="protein sequence ID" value="ENSEBUP00000002186.1"/>
    <property type="gene ID" value="ENSEBUG00000001724.1"/>
</dbReference>
<evidence type="ECO:0000256" key="3">
    <source>
        <dbReference type="ARBA" id="ARBA00022737"/>
    </source>
</evidence>
<feature type="region of interest" description="Disordered" evidence="11">
    <location>
        <begin position="400"/>
        <end position="419"/>
    </location>
</feature>
<keyword evidence="9" id="KW-0539">Nucleus</keyword>
<evidence type="ECO:0000313" key="16">
    <source>
        <dbReference type="Proteomes" id="UP000694388"/>
    </source>
</evidence>
<dbReference type="SUPFAM" id="SSF54695">
    <property type="entry name" value="POZ domain"/>
    <property type="match status" value="1"/>
</dbReference>
<dbReference type="PROSITE" id="PS00028">
    <property type="entry name" value="ZINC_FINGER_C2H2_1"/>
    <property type="match status" value="1"/>
</dbReference>
<name>A0A8C4PX62_EPTBU</name>
<keyword evidence="12" id="KW-0472">Membrane</keyword>
<keyword evidence="12" id="KW-0812">Transmembrane</keyword>
<dbReference type="PANTHER" id="PTHR46105">
    <property type="entry name" value="AGAP004733-PA"/>
    <property type="match status" value="1"/>
</dbReference>
<evidence type="ECO:0000256" key="1">
    <source>
        <dbReference type="ARBA" id="ARBA00004123"/>
    </source>
</evidence>
<dbReference type="GO" id="GO:0000981">
    <property type="term" value="F:DNA-binding transcription factor activity, RNA polymerase II-specific"/>
    <property type="evidence" value="ECO:0007669"/>
    <property type="project" value="TreeGrafter"/>
</dbReference>
<dbReference type="InterPro" id="IPR011333">
    <property type="entry name" value="SKP1/BTB/POZ_sf"/>
</dbReference>
<dbReference type="InterPro" id="IPR000210">
    <property type="entry name" value="BTB/POZ_dom"/>
</dbReference>
<dbReference type="InterPro" id="IPR050457">
    <property type="entry name" value="ZnFinger_BTB_dom_contain"/>
</dbReference>
<dbReference type="PROSITE" id="PS50157">
    <property type="entry name" value="ZINC_FINGER_C2H2_2"/>
    <property type="match status" value="1"/>
</dbReference>
<accession>A0A8C4PX62</accession>